<accession>A0AA47NUR6</accession>
<keyword evidence="2" id="KW-1133">Transmembrane helix</keyword>
<feature type="transmembrane region" description="Helical" evidence="2">
    <location>
        <begin position="212"/>
        <end position="235"/>
    </location>
</feature>
<dbReference type="Proteomes" id="UP001174136">
    <property type="component" value="Unassembled WGS sequence"/>
</dbReference>
<evidence type="ECO:0000313" key="4">
    <source>
        <dbReference type="Proteomes" id="UP001174136"/>
    </source>
</evidence>
<evidence type="ECO:0000256" key="2">
    <source>
        <dbReference type="SAM" id="Phobius"/>
    </source>
</evidence>
<evidence type="ECO:0000256" key="1">
    <source>
        <dbReference type="SAM" id="MobiDB-lite"/>
    </source>
</evidence>
<dbReference type="AlphaFoldDB" id="A0AA47NUR6"/>
<reference evidence="3" key="1">
    <citation type="journal article" date="2023" name="Front. Mar. Sci.">
        <title>A new Merluccius polli reference genome to investigate the effects of global change in West African waters.</title>
        <authorList>
            <person name="Mateo J.L."/>
            <person name="Blanco-Fernandez C."/>
            <person name="Garcia-Vazquez E."/>
            <person name="Machado-Schiaffino G."/>
        </authorList>
    </citation>
    <scope>NUCLEOTIDE SEQUENCE</scope>
    <source>
        <strain evidence="3">C29</strain>
        <tissue evidence="3">Fin</tissue>
    </source>
</reference>
<gene>
    <name evidence="3" type="ORF">N1851_026934</name>
</gene>
<name>A0AA47NUR6_MERPO</name>
<dbReference type="EMBL" id="JAOPHQ010005122">
    <property type="protein sequence ID" value="KAK0136912.1"/>
    <property type="molecule type" value="Genomic_DNA"/>
</dbReference>
<protein>
    <submittedName>
        <fullName evidence="3">Uncharacterized protein</fullName>
    </submittedName>
</protein>
<keyword evidence="4" id="KW-1185">Reference proteome</keyword>
<feature type="compositionally biased region" description="Polar residues" evidence="1">
    <location>
        <begin position="51"/>
        <end position="65"/>
    </location>
</feature>
<organism evidence="3 4">
    <name type="scientific">Merluccius polli</name>
    <name type="common">Benguela hake</name>
    <name type="synonym">Merluccius cadenati</name>
    <dbReference type="NCBI Taxonomy" id="89951"/>
    <lineage>
        <taxon>Eukaryota</taxon>
        <taxon>Metazoa</taxon>
        <taxon>Chordata</taxon>
        <taxon>Craniata</taxon>
        <taxon>Vertebrata</taxon>
        <taxon>Euteleostomi</taxon>
        <taxon>Actinopterygii</taxon>
        <taxon>Neopterygii</taxon>
        <taxon>Teleostei</taxon>
        <taxon>Neoteleostei</taxon>
        <taxon>Acanthomorphata</taxon>
        <taxon>Zeiogadaria</taxon>
        <taxon>Gadariae</taxon>
        <taxon>Gadiformes</taxon>
        <taxon>Gadoidei</taxon>
        <taxon>Merlucciidae</taxon>
        <taxon>Merluccius</taxon>
    </lineage>
</organism>
<comment type="caution">
    <text evidence="3">The sequence shown here is derived from an EMBL/GenBank/DDBJ whole genome shotgun (WGS) entry which is preliminary data.</text>
</comment>
<keyword evidence="2" id="KW-0472">Membrane</keyword>
<feature type="region of interest" description="Disordered" evidence="1">
    <location>
        <begin position="36"/>
        <end position="93"/>
    </location>
</feature>
<dbReference type="PANTHER" id="PTHR23080">
    <property type="entry name" value="THAP DOMAIN PROTEIN"/>
    <property type="match status" value="1"/>
</dbReference>
<keyword evidence="2" id="KW-0812">Transmembrane</keyword>
<sequence>MVGRDKEGSLAAIIKLQVVQSTLRVRKQENPMSPDYVPSVFAHTPARQRQRNMYASSRFEQTQQMKQKRSETVAPTSCNHPAPAPSTTSDAAEQDTIMDEQDTTTDEQDTTTNEHNYSQVIQSPGITGACSNVACQATFRALTDECTQLRTEVHHLRKRVDERSLNEDAFKGKDDMVQELTGLPSYAKLMVVFTFLSGFLKAGPNLTPFNSFVLTLMRMRLNLPLYFFCLFLWYIQDKCF</sequence>
<evidence type="ECO:0000313" key="3">
    <source>
        <dbReference type="EMBL" id="KAK0136912.1"/>
    </source>
</evidence>
<proteinExistence type="predicted"/>